<dbReference type="Proteomes" id="UP000218113">
    <property type="component" value="Unassembled WGS sequence"/>
</dbReference>
<keyword evidence="3 9" id="KW-0031">Aminopeptidase</keyword>
<dbReference type="InterPro" id="IPR001948">
    <property type="entry name" value="Peptidase_M18"/>
</dbReference>
<keyword evidence="7 9" id="KW-0862">Zinc</keyword>
<dbReference type="Pfam" id="PF02127">
    <property type="entry name" value="Peptidase_M18"/>
    <property type="match status" value="1"/>
</dbReference>
<evidence type="ECO:0000313" key="12">
    <source>
        <dbReference type="Proteomes" id="UP000218113"/>
    </source>
</evidence>
<dbReference type="InterPro" id="IPR023358">
    <property type="entry name" value="Peptidase_M18_dom2"/>
</dbReference>
<keyword evidence="6 9" id="KW-0378">Hydrolase</keyword>
<protein>
    <recommendedName>
        <fullName evidence="10">M18 family aminopeptidase</fullName>
        <ecNumber evidence="10">3.4.11.-</ecNumber>
    </recommendedName>
</protein>
<evidence type="ECO:0000256" key="6">
    <source>
        <dbReference type="ARBA" id="ARBA00022801"/>
    </source>
</evidence>
<evidence type="ECO:0000256" key="1">
    <source>
        <dbReference type="ARBA" id="ARBA00001947"/>
    </source>
</evidence>
<organism evidence="11 12">
    <name type="scientific">SAR324 cluster bacterium</name>
    <dbReference type="NCBI Taxonomy" id="2024889"/>
    <lineage>
        <taxon>Bacteria</taxon>
        <taxon>Deltaproteobacteria</taxon>
        <taxon>SAR324 cluster</taxon>
    </lineage>
</organism>
<evidence type="ECO:0000256" key="5">
    <source>
        <dbReference type="ARBA" id="ARBA00022723"/>
    </source>
</evidence>
<evidence type="ECO:0000256" key="2">
    <source>
        <dbReference type="ARBA" id="ARBA00008290"/>
    </source>
</evidence>
<gene>
    <name evidence="11" type="ORF">COB67_03120</name>
</gene>
<accession>A0A2A4T8N2</accession>
<proteinExistence type="inferred from homology"/>
<dbReference type="SUPFAM" id="SSF53187">
    <property type="entry name" value="Zn-dependent exopeptidases"/>
    <property type="match status" value="1"/>
</dbReference>
<evidence type="ECO:0000256" key="8">
    <source>
        <dbReference type="ARBA" id="ARBA00023049"/>
    </source>
</evidence>
<keyword evidence="4 9" id="KW-0645">Protease</keyword>
<name>A0A2A4T8N2_9DELT</name>
<dbReference type="SUPFAM" id="SSF101821">
    <property type="entry name" value="Aminopeptidase/glucanase lid domain"/>
    <property type="match status" value="1"/>
</dbReference>
<dbReference type="PRINTS" id="PR00932">
    <property type="entry name" value="AMINO1PTASE"/>
</dbReference>
<dbReference type="EMBL" id="NVSR01000009">
    <property type="protein sequence ID" value="PCI29913.1"/>
    <property type="molecule type" value="Genomic_DNA"/>
</dbReference>
<dbReference type="GO" id="GO:0005737">
    <property type="term" value="C:cytoplasm"/>
    <property type="evidence" value="ECO:0007669"/>
    <property type="project" value="UniProtKB-ARBA"/>
</dbReference>
<reference evidence="12" key="1">
    <citation type="submission" date="2017-08" db="EMBL/GenBank/DDBJ databases">
        <title>A dynamic microbial community with high functional redundancy inhabits the cold, oxic subseafloor aquifer.</title>
        <authorList>
            <person name="Tully B.J."/>
            <person name="Wheat C.G."/>
            <person name="Glazer B.T."/>
            <person name="Huber J.A."/>
        </authorList>
    </citation>
    <scope>NUCLEOTIDE SEQUENCE [LARGE SCALE GENOMIC DNA]</scope>
</reference>
<dbReference type="Gene3D" id="3.40.630.10">
    <property type="entry name" value="Zn peptidases"/>
    <property type="match status" value="1"/>
</dbReference>
<comment type="caution">
    <text evidence="11">The sequence shown here is derived from an EMBL/GenBank/DDBJ whole genome shotgun (WGS) entry which is preliminary data.</text>
</comment>
<comment type="cofactor">
    <cofactor evidence="1 10">
        <name>Zn(2+)</name>
        <dbReference type="ChEBI" id="CHEBI:29105"/>
    </cofactor>
</comment>
<evidence type="ECO:0000256" key="7">
    <source>
        <dbReference type="ARBA" id="ARBA00022833"/>
    </source>
</evidence>
<evidence type="ECO:0000256" key="3">
    <source>
        <dbReference type="ARBA" id="ARBA00022438"/>
    </source>
</evidence>
<evidence type="ECO:0000256" key="4">
    <source>
        <dbReference type="ARBA" id="ARBA00022670"/>
    </source>
</evidence>
<comment type="similarity">
    <text evidence="2 9">Belongs to the peptidase M18 family.</text>
</comment>
<keyword evidence="8 9" id="KW-0482">Metalloprotease</keyword>
<evidence type="ECO:0000313" key="11">
    <source>
        <dbReference type="EMBL" id="PCI29913.1"/>
    </source>
</evidence>
<dbReference type="AlphaFoldDB" id="A0A2A4T8N2"/>
<dbReference type="NCBIfam" id="NF002600">
    <property type="entry name" value="PRK02256.1"/>
    <property type="match status" value="1"/>
</dbReference>
<dbReference type="EC" id="3.4.11.-" evidence="10"/>
<dbReference type="GO" id="GO:0008270">
    <property type="term" value="F:zinc ion binding"/>
    <property type="evidence" value="ECO:0007669"/>
    <property type="project" value="InterPro"/>
</dbReference>
<dbReference type="GO" id="GO:0004177">
    <property type="term" value="F:aminopeptidase activity"/>
    <property type="evidence" value="ECO:0007669"/>
    <property type="project" value="UniProtKB-KW"/>
</dbReference>
<dbReference type="Gene3D" id="2.30.250.10">
    <property type="entry name" value="Aminopeptidase i, Domain 2"/>
    <property type="match status" value="1"/>
</dbReference>
<dbReference type="PANTHER" id="PTHR28570:SF2">
    <property type="entry name" value="M18 FAMILY AMINOPEPTIDASE 1-RELATED"/>
    <property type="match status" value="1"/>
</dbReference>
<dbReference type="GO" id="GO:0006508">
    <property type="term" value="P:proteolysis"/>
    <property type="evidence" value="ECO:0007669"/>
    <property type="project" value="UniProtKB-KW"/>
</dbReference>
<dbReference type="PANTHER" id="PTHR28570">
    <property type="entry name" value="ASPARTYL AMINOPEPTIDASE"/>
    <property type="match status" value="1"/>
</dbReference>
<keyword evidence="5 9" id="KW-0479">Metal-binding</keyword>
<evidence type="ECO:0000256" key="9">
    <source>
        <dbReference type="RuleBase" id="RU004386"/>
    </source>
</evidence>
<dbReference type="GO" id="GO:0008237">
    <property type="term" value="F:metallopeptidase activity"/>
    <property type="evidence" value="ECO:0007669"/>
    <property type="project" value="UniProtKB-KW"/>
</dbReference>
<evidence type="ECO:0000256" key="10">
    <source>
        <dbReference type="RuleBase" id="RU004387"/>
    </source>
</evidence>
<sequence>MSTNPTELEELGKKLLFEKKCGWQDISQDEEKEIFELSEQYKQFLDTSKTEREAMVTIEKMATAHGYVPIEKASKEDRKLFLNFDDVCGALVYINDPQEFSEGFLMNGAHIDVPRLDLKSFPLYEAEDMAYMKTHYYGGIKKYQWVTRPLAMHGVVITESGKKVDIVIGEDPADPVFTINDLLPHLSKEQNEKPASKLIEGEQLNILVGSIPYQFKPGKNAIKLWILKELHDRYGIVEEDFVSAEIQLVPAGPARDVGFDRSFVGAHGHDDRICSYLGMQALFDIEADKTNKNLMMIFFDKEEIGSMGNSGAQSNLLERMVNATLLHYGFNDHSLLMNSLANSKFLSSDVNVGIDPEWKSVNDPLNAGKMGYGVCLTKYTGVRGKSGSNEAHAEFVAEVRRAFNRDQVLWQTTELGKVDQGGGGTIASYLAYYGMDVVDCGTALLSMHSPFEVASKVDIYHTYKAYKAFYKYL</sequence>